<sequence>MGNFIKPSFNGTHFICNNCGHDFTGRDTEEGKKMSILDIPFLSDLQNIHPKCPKCGSRKTQQNMAFMY</sequence>
<proteinExistence type="predicted"/>
<gene>
    <name evidence="1" type="ORF">TresaDRAFT_1254</name>
</gene>
<comment type="caution">
    <text evidence="1">The sequence shown here is derived from an EMBL/GenBank/DDBJ whole genome shotgun (WGS) entry which is preliminary data.</text>
</comment>
<organism evidence="1 2">
    <name type="scientific">Treponema saccharophilum DSM 2985</name>
    <dbReference type="NCBI Taxonomy" id="907348"/>
    <lineage>
        <taxon>Bacteria</taxon>
        <taxon>Pseudomonadati</taxon>
        <taxon>Spirochaetota</taxon>
        <taxon>Spirochaetia</taxon>
        <taxon>Spirochaetales</taxon>
        <taxon>Treponemataceae</taxon>
        <taxon>Treponema</taxon>
    </lineage>
</organism>
<dbReference type="OrthoDB" id="308397at2"/>
<dbReference type="RefSeq" id="WP_002705047.1">
    <property type="nucleotide sequence ID" value="NZ_AGRW01000050.1"/>
</dbReference>
<dbReference type="EMBL" id="AGRW01000050">
    <property type="protein sequence ID" value="EIC01362.1"/>
    <property type="molecule type" value="Genomic_DNA"/>
</dbReference>
<protein>
    <submittedName>
        <fullName evidence="1">Uncharacterized protein</fullName>
    </submittedName>
</protein>
<evidence type="ECO:0000313" key="2">
    <source>
        <dbReference type="Proteomes" id="UP000003571"/>
    </source>
</evidence>
<dbReference type="Proteomes" id="UP000003571">
    <property type="component" value="Unassembled WGS sequence"/>
</dbReference>
<evidence type="ECO:0000313" key="1">
    <source>
        <dbReference type="EMBL" id="EIC01362.1"/>
    </source>
</evidence>
<name>H7ELV4_9SPIR</name>
<dbReference type="AlphaFoldDB" id="H7ELV4"/>
<reference evidence="1 2" key="1">
    <citation type="submission" date="2011-09" db="EMBL/GenBank/DDBJ databases">
        <title>The draft genome of Treponema saccharophilum DSM 2985.</title>
        <authorList>
            <consortium name="US DOE Joint Genome Institute (JGI-PGF)"/>
            <person name="Lucas S."/>
            <person name="Copeland A."/>
            <person name="Lapidus A."/>
            <person name="Glavina del Rio T."/>
            <person name="Dalin E."/>
            <person name="Tice H."/>
            <person name="Bruce D."/>
            <person name="Goodwin L."/>
            <person name="Pitluck S."/>
            <person name="Peters L."/>
            <person name="Kyrpides N."/>
            <person name="Mavromatis K."/>
            <person name="Ivanova N."/>
            <person name="Markowitz V."/>
            <person name="Cheng J.-F."/>
            <person name="Hugenholtz P."/>
            <person name="Woyke T."/>
            <person name="Wu D."/>
            <person name="Gronow S."/>
            <person name="Wellnitz S."/>
            <person name="Brambilla E."/>
            <person name="Klenk H.-P."/>
            <person name="Eisen J.A."/>
        </authorList>
    </citation>
    <scope>NUCLEOTIDE SEQUENCE [LARGE SCALE GENOMIC DNA]</scope>
    <source>
        <strain evidence="1 2">DSM 2985</strain>
    </source>
</reference>
<dbReference type="Gene3D" id="2.20.28.10">
    <property type="match status" value="1"/>
</dbReference>
<keyword evidence="2" id="KW-1185">Reference proteome</keyword>
<accession>H7ELV4</accession>